<dbReference type="EMBL" id="CAJNOU010000345">
    <property type="protein sequence ID" value="CAF0967093.1"/>
    <property type="molecule type" value="Genomic_DNA"/>
</dbReference>
<feature type="domain" description="SMP-30/Gluconolactonase/LRE-like region" evidence="4">
    <location>
        <begin position="18"/>
        <end position="115"/>
    </location>
</feature>
<evidence type="ECO:0000259" key="4">
    <source>
        <dbReference type="Pfam" id="PF08450"/>
    </source>
</evidence>
<dbReference type="InterPro" id="IPR001258">
    <property type="entry name" value="NHL_repeat"/>
</dbReference>
<evidence type="ECO:0000313" key="6">
    <source>
        <dbReference type="EMBL" id="CAF3717367.1"/>
    </source>
</evidence>
<evidence type="ECO:0000256" key="3">
    <source>
        <dbReference type="SAM" id="MobiDB-lite"/>
    </source>
</evidence>
<keyword evidence="1" id="KW-0677">Repeat</keyword>
<gene>
    <name evidence="6" type="ORF">FNK824_LOCUS10242</name>
    <name evidence="5" type="ORF">SEV965_LOCUS9045</name>
</gene>
<dbReference type="Proteomes" id="UP000663874">
    <property type="component" value="Unassembled WGS sequence"/>
</dbReference>
<dbReference type="SUPFAM" id="SSF63825">
    <property type="entry name" value="YWTD domain"/>
    <property type="match status" value="1"/>
</dbReference>
<feature type="region of interest" description="Disordered" evidence="3">
    <location>
        <begin position="57"/>
        <end position="84"/>
    </location>
</feature>
<evidence type="ECO:0000313" key="7">
    <source>
        <dbReference type="Proteomes" id="UP000663889"/>
    </source>
</evidence>
<dbReference type="Proteomes" id="UP000663889">
    <property type="component" value="Unassembled WGS sequence"/>
</dbReference>
<accession>A0A814EGN2</accession>
<organism evidence="5 7">
    <name type="scientific">Rotaria sordida</name>
    <dbReference type="NCBI Taxonomy" id="392033"/>
    <lineage>
        <taxon>Eukaryota</taxon>
        <taxon>Metazoa</taxon>
        <taxon>Spiralia</taxon>
        <taxon>Gnathifera</taxon>
        <taxon>Rotifera</taxon>
        <taxon>Eurotatoria</taxon>
        <taxon>Bdelloidea</taxon>
        <taxon>Philodinida</taxon>
        <taxon>Philodinidae</taxon>
        <taxon>Rotaria</taxon>
    </lineage>
</organism>
<evidence type="ECO:0000256" key="1">
    <source>
        <dbReference type="ARBA" id="ARBA00022737"/>
    </source>
</evidence>
<dbReference type="EMBL" id="CAJOBE010001133">
    <property type="protein sequence ID" value="CAF3717367.1"/>
    <property type="molecule type" value="Genomic_DNA"/>
</dbReference>
<feature type="repeat" description="NHL" evidence="2">
    <location>
        <begin position="19"/>
        <end position="58"/>
    </location>
</feature>
<dbReference type="InterPro" id="IPR011042">
    <property type="entry name" value="6-blade_b-propeller_TolB-like"/>
</dbReference>
<dbReference type="AlphaFoldDB" id="A0A814EGN2"/>
<reference evidence="5" key="1">
    <citation type="submission" date="2021-02" db="EMBL/GenBank/DDBJ databases">
        <authorList>
            <person name="Nowell W R."/>
        </authorList>
    </citation>
    <scope>NUCLEOTIDE SEQUENCE</scope>
</reference>
<dbReference type="Pfam" id="PF08450">
    <property type="entry name" value="SGL"/>
    <property type="match status" value="1"/>
</dbReference>
<proteinExistence type="predicted"/>
<evidence type="ECO:0000256" key="2">
    <source>
        <dbReference type="PROSITE-ProRule" id="PRU00504"/>
    </source>
</evidence>
<dbReference type="InterPro" id="IPR013658">
    <property type="entry name" value="SGL"/>
</dbReference>
<dbReference type="PROSITE" id="PS51125">
    <property type="entry name" value="NHL"/>
    <property type="match status" value="1"/>
</dbReference>
<name>A0A814EGN2_9BILA</name>
<sequence>MLESDRHHVVKWSAQTNLTVGQTDKHLNTPDGIYFDRSSDTLYVADSTNNRIQKWAKDSSSDIQVARSNTSAPSEDAGSLDKPNGVWIDQQTQIVYVADTLNNRVIHWLSDTSVDDSLMKS</sequence>
<evidence type="ECO:0000313" key="5">
    <source>
        <dbReference type="EMBL" id="CAF0967093.1"/>
    </source>
</evidence>
<protein>
    <recommendedName>
        <fullName evidence="4">SMP-30/Gluconolactonase/LRE-like region domain-containing protein</fullName>
    </recommendedName>
</protein>
<dbReference type="Gene3D" id="2.120.10.30">
    <property type="entry name" value="TolB, C-terminal domain"/>
    <property type="match status" value="1"/>
</dbReference>
<comment type="caution">
    <text evidence="5">The sequence shown here is derived from an EMBL/GenBank/DDBJ whole genome shotgun (WGS) entry which is preliminary data.</text>
</comment>
<feature type="compositionally biased region" description="Polar residues" evidence="3">
    <location>
        <begin position="61"/>
        <end position="73"/>
    </location>
</feature>